<evidence type="ECO:0000313" key="1">
    <source>
        <dbReference type="EMBL" id="PPB48782.1"/>
    </source>
</evidence>
<reference evidence="1 2" key="1">
    <citation type="journal article" date="2014" name="Int. J. Syst. Evol. Microbiol.">
        <title>Arthrobacter pityocampae sp. nov., isolated from Thaumetopoea pityocampa (Lep., Thaumetopoeidae).</title>
        <authorList>
            <person name="Ince I.A."/>
            <person name="Demirbag Z."/>
            <person name="Kati H."/>
        </authorList>
    </citation>
    <scope>NUCLEOTIDE SEQUENCE [LARGE SCALE GENOMIC DNA]</scope>
    <source>
        <strain evidence="1 2">Tp2</strain>
    </source>
</reference>
<accession>A0A2S5IW23</accession>
<keyword evidence="2" id="KW-1185">Reference proteome</keyword>
<comment type="caution">
    <text evidence="1">The sequence shown here is derived from an EMBL/GenBank/DDBJ whole genome shotgun (WGS) entry which is preliminary data.</text>
</comment>
<dbReference type="RefSeq" id="WP_104122184.1">
    <property type="nucleotide sequence ID" value="NZ_PRKW01000005.1"/>
</dbReference>
<name>A0A2S5IW23_9MICC</name>
<dbReference type="AlphaFoldDB" id="A0A2S5IW23"/>
<gene>
    <name evidence="1" type="ORF">C4K88_13815</name>
</gene>
<protein>
    <submittedName>
        <fullName evidence="1">Uncharacterized protein</fullName>
    </submittedName>
</protein>
<sequence>MTQAIGDTLGGDDARTVAPLHCGDPMILRETSYRAAPYGLIPQVPAADDVELVWACPCGFQLSPEEPAELAHPLPPALRRVAAAAADLESSEWHLDQLTADLEAAVVRAADAGGAIGAIADAAHLDPRDVRDLAAGGRQFADVG</sequence>
<organism evidence="1 2">
    <name type="scientific">Arthrobacter pityocampae</name>
    <dbReference type="NCBI Taxonomy" id="547334"/>
    <lineage>
        <taxon>Bacteria</taxon>
        <taxon>Bacillati</taxon>
        <taxon>Actinomycetota</taxon>
        <taxon>Actinomycetes</taxon>
        <taxon>Micrococcales</taxon>
        <taxon>Micrococcaceae</taxon>
        <taxon>Arthrobacter</taxon>
    </lineage>
</organism>
<dbReference type="OrthoDB" id="4950140at2"/>
<dbReference type="EMBL" id="PRKW01000005">
    <property type="protein sequence ID" value="PPB48782.1"/>
    <property type="molecule type" value="Genomic_DNA"/>
</dbReference>
<proteinExistence type="predicted"/>
<evidence type="ECO:0000313" key="2">
    <source>
        <dbReference type="Proteomes" id="UP000239297"/>
    </source>
</evidence>
<dbReference type="Proteomes" id="UP000239297">
    <property type="component" value="Unassembled WGS sequence"/>
</dbReference>